<protein>
    <submittedName>
        <fullName evidence="1">Uncharacterized protein</fullName>
    </submittedName>
</protein>
<evidence type="ECO:0000313" key="1">
    <source>
        <dbReference type="EMBL" id="AYV75341.1"/>
    </source>
</evidence>
<dbReference type="EMBL" id="MK071979">
    <property type="protein sequence ID" value="AYV75341.1"/>
    <property type="molecule type" value="Genomic_DNA"/>
</dbReference>
<gene>
    <name evidence="1" type="ORF">Terrestrivirus1_215</name>
</gene>
<sequence>MPGAFSRLTGLFVGLGIVGAGAVAFANNKTWENWNENGTISPDDQRPRYGSVQDVEKIERLIKRKKIEEAQKFAKGLHFLTFAPAPDANGRVSSQTLYEIRKYYAGEWFRKLPQIPHDYSTDSRDIEKVYAPMCHRVTILHDIPTFPDPRIYEVKVCQLFVPGIVNAAVPFDDQIDPRVPKGINLKFQSTMEYSKPGMTIVKASLVIDPDTQIKWDSDCENFSVGNRIQVNEVIIPKSTDQLKELGVNIKEYLLKNLTNFSNTKHFTIEFFVDILTNHEKIFNNPKENDGTVQVLVSSLLNVHLGKTSSEVIQQVHDCVFSKNNDFIQDVKKSFEKQMEGRGMGSLNLDDRYPHLRS</sequence>
<name>A0A3G4ZMR6_9VIRU</name>
<accession>A0A3G4ZMR6</accession>
<organism evidence="1">
    <name type="scientific">Terrestrivirus sp</name>
    <dbReference type="NCBI Taxonomy" id="2487775"/>
    <lineage>
        <taxon>Viruses</taxon>
        <taxon>Varidnaviria</taxon>
        <taxon>Bamfordvirae</taxon>
        <taxon>Nucleocytoviricota</taxon>
        <taxon>Megaviricetes</taxon>
        <taxon>Imitervirales</taxon>
        <taxon>Mimiviridae</taxon>
        <taxon>Klosneuvirinae</taxon>
    </lineage>
</organism>
<proteinExistence type="predicted"/>
<reference evidence="1" key="1">
    <citation type="submission" date="2018-10" db="EMBL/GenBank/DDBJ databases">
        <title>Hidden diversity of soil giant viruses.</title>
        <authorList>
            <person name="Schulz F."/>
            <person name="Alteio L."/>
            <person name="Goudeau D."/>
            <person name="Ryan E.M."/>
            <person name="Malmstrom R.R."/>
            <person name="Blanchard J."/>
            <person name="Woyke T."/>
        </authorList>
    </citation>
    <scope>NUCLEOTIDE SEQUENCE</scope>
    <source>
        <strain evidence="1">TEV1</strain>
    </source>
</reference>